<comment type="caution">
    <text evidence="1">The sequence shown here is derived from an EMBL/GenBank/DDBJ whole genome shotgun (WGS) entry which is preliminary data.</text>
</comment>
<reference evidence="1 2" key="1">
    <citation type="submission" date="2017-08" db="EMBL/GenBank/DDBJ databases">
        <title>Genomes of Fischerella (Mastigocladus) sp. strains.</title>
        <authorList>
            <person name="Miller S.R."/>
        </authorList>
    </citation>
    <scope>NUCLEOTIDE SEQUENCE [LARGE SCALE GENOMIC DNA]</scope>
    <source>
        <strain evidence="1 2">CCMEE 5323</strain>
    </source>
</reference>
<protein>
    <submittedName>
        <fullName evidence="1">Uncharacterized protein</fullName>
    </submittedName>
</protein>
<accession>A0A2N6K7R4</accession>
<keyword evidence="2" id="KW-1185">Reference proteome</keyword>
<organism evidence="1 2">
    <name type="scientific">Fischerella muscicola CCMEE 5323</name>
    <dbReference type="NCBI Taxonomy" id="2019572"/>
    <lineage>
        <taxon>Bacteria</taxon>
        <taxon>Bacillati</taxon>
        <taxon>Cyanobacteriota</taxon>
        <taxon>Cyanophyceae</taxon>
        <taxon>Nostocales</taxon>
        <taxon>Hapalosiphonaceae</taxon>
        <taxon>Fischerella</taxon>
    </lineage>
</organism>
<name>A0A2N6K7R4_FISMU</name>
<proteinExistence type="predicted"/>
<dbReference type="Proteomes" id="UP000235036">
    <property type="component" value="Unassembled WGS sequence"/>
</dbReference>
<dbReference type="EMBL" id="NRQW01000070">
    <property type="protein sequence ID" value="PLZ93451.1"/>
    <property type="molecule type" value="Genomic_DNA"/>
</dbReference>
<evidence type="ECO:0000313" key="1">
    <source>
        <dbReference type="EMBL" id="PLZ93451.1"/>
    </source>
</evidence>
<dbReference type="RefSeq" id="WP_016869202.1">
    <property type="nucleotide sequence ID" value="NZ_CAWNVR010000729.1"/>
</dbReference>
<dbReference type="AlphaFoldDB" id="A0A2N6K7R4"/>
<evidence type="ECO:0000313" key="2">
    <source>
        <dbReference type="Proteomes" id="UP000235036"/>
    </source>
</evidence>
<sequence>MPNPRGNPENLQPLTTNRPEPLTAKLTVRVPQSMMNELKTLENYPEFVRQAIQEALDKRNLNNQDT</sequence>
<gene>
    <name evidence="1" type="ORF">CEN44_03205</name>
</gene>